<gene>
    <name evidence="2" type="ORF">M8523_03930</name>
</gene>
<feature type="transmembrane region" description="Helical" evidence="1">
    <location>
        <begin position="141"/>
        <end position="160"/>
    </location>
</feature>
<dbReference type="EMBL" id="JAMOIM010000002">
    <property type="protein sequence ID" value="MCW6507166.1"/>
    <property type="molecule type" value="Genomic_DNA"/>
</dbReference>
<keyword evidence="1" id="KW-0472">Membrane</keyword>
<dbReference type="RefSeq" id="WP_282583536.1">
    <property type="nucleotide sequence ID" value="NZ_JAMOIM010000002.1"/>
</dbReference>
<comment type="caution">
    <text evidence="2">The sequence shown here is derived from an EMBL/GenBank/DDBJ whole genome shotgun (WGS) entry which is preliminary data.</text>
</comment>
<dbReference type="InterPro" id="IPR025570">
    <property type="entry name" value="DUF4337"/>
</dbReference>
<keyword evidence="3" id="KW-1185">Reference proteome</keyword>
<keyword evidence="1" id="KW-0812">Transmembrane</keyword>
<name>A0AA41YTY2_9HYPH</name>
<sequence length="188" mass="20430">MSESPTEQFEHAEHAEHAAHSGDSFLSTVSVTIAILAVVAATVGSFETLESGQAISDKNESVLIQNKTADTWAFFQANSIKKNMFDIAAAAGGPKADGYLAKSKEYEAQQSGARKEAETLEHERDAKLEDSMRHEHRHHTLTVGVTLIHVAIAVATISIIMRGRRWPWHASMILGAIGTLIAGYAYLM</sequence>
<protein>
    <submittedName>
        <fullName evidence="2">DUF4337 domain-containing protein</fullName>
    </submittedName>
</protein>
<evidence type="ECO:0000313" key="2">
    <source>
        <dbReference type="EMBL" id="MCW6507166.1"/>
    </source>
</evidence>
<feature type="transmembrane region" description="Helical" evidence="1">
    <location>
        <begin position="166"/>
        <end position="187"/>
    </location>
</feature>
<evidence type="ECO:0000313" key="3">
    <source>
        <dbReference type="Proteomes" id="UP001165667"/>
    </source>
</evidence>
<organism evidence="2 3">
    <name type="scientific">Lichenifustis flavocetrariae</name>
    <dbReference type="NCBI Taxonomy" id="2949735"/>
    <lineage>
        <taxon>Bacteria</taxon>
        <taxon>Pseudomonadati</taxon>
        <taxon>Pseudomonadota</taxon>
        <taxon>Alphaproteobacteria</taxon>
        <taxon>Hyphomicrobiales</taxon>
        <taxon>Lichenihabitantaceae</taxon>
        <taxon>Lichenifustis</taxon>
    </lineage>
</organism>
<dbReference type="AlphaFoldDB" id="A0AA41YTY2"/>
<dbReference type="Pfam" id="PF14235">
    <property type="entry name" value="DUF4337"/>
    <property type="match status" value="1"/>
</dbReference>
<feature type="transmembrane region" description="Helical" evidence="1">
    <location>
        <begin position="25"/>
        <end position="46"/>
    </location>
</feature>
<evidence type="ECO:0000256" key="1">
    <source>
        <dbReference type="SAM" id="Phobius"/>
    </source>
</evidence>
<dbReference type="Proteomes" id="UP001165667">
    <property type="component" value="Unassembled WGS sequence"/>
</dbReference>
<proteinExistence type="predicted"/>
<reference evidence="2" key="1">
    <citation type="submission" date="2022-05" db="EMBL/GenBank/DDBJ databases">
        <authorList>
            <person name="Pankratov T."/>
        </authorList>
    </citation>
    <scope>NUCLEOTIDE SEQUENCE</scope>
    <source>
        <strain evidence="2">BP6-180914</strain>
    </source>
</reference>
<keyword evidence="1" id="KW-1133">Transmembrane helix</keyword>
<accession>A0AA41YTY2</accession>